<evidence type="ECO:0000313" key="2">
    <source>
        <dbReference type="Proteomes" id="UP000030518"/>
    </source>
</evidence>
<dbReference type="OrthoDB" id="8612233at2"/>
<sequence length="103" mass="11722">MAKLKLNPEPTFKADVPVPVPGAGPVKVKFTFKWRKRDEIVDWLESAKDMTDAEIIMDSAIGWELDDEFNAENAERLCNTYTGAGREFVNTYLDELRGVRTKN</sequence>
<organism evidence="1 2">
    <name type="scientific">Lysobacter dokdonensis DS-58</name>
    <dbReference type="NCBI Taxonomy" id="1300345"/>
    <lineage>
        <taxon>Bacteria</taxon>
        <taxon>Pseudomonadati</taxon>
        <taxon>Pseudomonadota</taxon>
        <taxon>Gammaproteobacteria</taxon>
        <taxon>Lysobacterales</taxon>
        <taxon>Lysobacteraceae</taxon>
        <taxon>Noviluteimonas</taxon>
    </lineage>
</organism>
<gene>
    <name evidence="1" type="ORF">LF41_2441</name>
</gene>
<dbReference type="eggNOG" id="ENOG5032I0F">
    <property type="taxonomic scope" value="Bacteria"/>
</dbReference>
<dbReference type="STRING" id="1300345.LF41_2441"/>
<name>A0A0A2X3U7_9GAMM</name>
<dbReference type="InterPro" id="IPR014859">
    <property type="entry name" value="Phage_TAC_4"/>
</dbReference>
<dbReference type="RefSeq" id="WP_036166879.1">
    <property type="nucleotide sequence ID" value="NZ_JRKJ01000005.1"/>
</dbReference>
<accession>A0A0A2X3U7</accession>
<reference evidence="1 2" key="1">
    <citation type="submission" date="2014-09" db="EMBL/GenBank/DDBJ databases">
        <title>Genome sequences of Lysobacter dokdonensis DS-58.</title>
        <authorList>
            <person name="Kim J.F."/>
            <person name="Kwak M.-J."/>
        </authorList>
    </citation>
    <scope>NUCLEOTIDE SEQUENCE [LARGE SCALE GENOMIC DNA]</scope>
    <source>
        <strain evidence="1 2">DS-58</strain>
    </source>
</reference>
<comment type="caution">
    <text evidence="1">The sequence shown here is derived from an EMBL/GenBank/DDBJ whole genome shotgun (WGS) entry which is preliminary data.</text>
</comment>
<dbReference type="Pfam" id="PF08748">
    <property type="entry name" value="Phage_TAC_4"/>
    <property type="match status" value="1"/>
</dbReference>
<keyword evidence="2" id="KW-1185">Reference proteome</keyword>
<evidence type="ECO:0000313" key="1">
    <source>
        <dbReference type="EMBL" id="KGQ19934.1"/>
    </source>
</evidence>
<protein>
    <submittedName>
        <fullName evidence="1">TfmS protein</fullName>
    </submittedName>
</protein>
<dbReference type="AlphaFoldDB" id="A0A0A2X3U7"/>
<dbReference type="PATRIC" id="fig|1300345.3.peg.1010"/>
<proteinExistence type="predicted"/>
<dbReference type="EMBL" id="JRKJ01000005">
    <property type="protein sequence ID" value="KGQ19934.1"/>
    <property type="molecule type" value="Genomic_DNA"/>
</dbReference>
<dbReference type="Proteomes" id="UP000030518">
    <property type="component" value="Unassembled WGS sequence"/>
</dbReference>